<feature type="region of interest" description="Disordered" evidence="1">
    <location>
        <begin position="32"/>
        <end position="51"/>
    </location>
</feature>
<comment type="caution">
    <text evidence="3">The sequence shown here is derived from an EMBL/GenBank/DDBJ whole genome shotgun (WGS) entry which is preliminary data.</text>
</comment>
<evidence type="ECO:0000256" key="1">
    <source>
        <dbReference type="SAM" id="MobiDB-lite"/>
    </source>
</evidence>
<name>A0A4R3LBB4_9GAMM</name>
<dbReference type="Proteomes" id="UP000294599">
    <property type="component" value="Unassembled WGS sequence"/>
</dbReference>
<dbReference type="AlphaFoldDB" id="A0A4R3LBB4"/>
<reference evidence="3 4" key="1">
    <citation type="submission" date="2019-03" db="EMBL/GenBank/DDBJ databases">
        <title>Genomic Encyclopedia of Type Strains, Phase IV (KMG-IV): sequencing the most valuable type-strain genomes for metagenomic binning, comparative biology and taxonomic classification.</title>
        <authorList>
            <person name="Goeker M."/>
        </authorList>
    </citation>
    <scope>NUCLEOTIDE SEQUENCE [LARGE SCALE GENOMIC DNA]</scope>
    <source>
        <strain evidence="3 4">DSM 21944</strain>
    </source>
</reference>
<keyword evidence="4" id="KW-1185">Reference proteome</keyword>
<accession>A0A4R3LBB4</accession>
<dbReference type="RefSeq" id="WP_132577455.1">
    <property type="nucleotide sequence ID" value="NZ_JBHLWF010000084.1"/>
</dbReference>
<protein>
    <recommendedName>
        <fullName evidence="5">Secreted protein</fullName>
    </recommendedName>
</protein>
<feature type="region of interest" description="Disordered" evidence="1">
    <location>
        <begin position="297"/>
        <end position="317"/>
    </location>
</feature>
<sequence length="317" mass="34377">MNRPDWLRIILPLAASVAVGILASPPARAASDAAATGETGPQADWPSSVRAGVPGGRDGLTRLADIEDELLAALQAGDARAGCRLAAALADCRWLEKQAELAAADDAGLPPDDGDTMLRDLREMEVSAARTWLEFMDKDVKACEGIGAESYERYHDILLGTARLGDRRAMLQYAESAGSIDAALDPLAAPDLVRHPERLVRWKIEAPVMLYRALALGEAEAIEVLFRALTSAENMLDRLIPDDPVEATAMLMLARSIGYPARGMWLPELPETDKARAQARAEQIRREYFADYQHALRPPPSVEQLGGERSDCNSLGQ</sequence>
<organism evidence="3 4">
    <name type="scientific">Pseudofulvimonas gallinarii</name>
    <dbReference type="NCBI Taxonomy" id="634155"/>
    <lineage>
        <taxon>Bacteria</taxon>
        <taxon>Pseudomonadati</taxon>
        <taxon>Pseudomonadota</taxon>
        <taxon>Gammaproteobacteria</taxon>
        <taxon>Lysobacterales</taxon>
        <taxon>Rhodanobacteraceae</taxon>
        <taxon>Pseudofulvimonas</taxon>
    </lineage>
</organism>
<proteinExistence type="predicted"/>
<evidence type="ECO:0000256" key="2">
    <source>
        <dbReference type="SAM" id="SignalP"/>
    </source>
</evidence>
<feature type="chain" id="PRO_5020845769" description="Secreted protein" evidence="2">
    <location>
        <begin position="30"/>
        <end position="317"/>
    </location>
</feature>
<keyword evidence="2" id="KW-0732">Signal</keyword>
<evidence type="ECO:0008006" key="5">
    <source>
        <dbReference type="Google" id="ProtNLM"/>
    </source>
</evidence>
<evidence type="ECO:0000313" key="4">
    <source>
        <dbReference type="Proteomes" id="UP000294599"/>
    </source>
</evidence>
<evidence type="ECO:0000313" key="3">
    <source>
        <dbReference type="EMBL" id="TCS97163.1"/>
    </source>
</evidence>
<feature type="signal peptide" evidence="2">
    <location>
        <begin position="1"/>
        <end position="29"/>
    </location>
</feature>
<dbReference type="EMBL" id="SMAF01000014">
    <property type="protein sequence ID" value="TCS97163.1"/>
    <property type="molecule type" value="Genomic_DNA"/>
</dbReference>
<gene>
    <name evidence="3" type="ORF">EDC25_11414</name>
</gene>